<dbReference type="RefSeq" id="XP_002289671.1">
    <property type="nucleotide sequence ID" value="XM_002289635.1"/>
</dbReference>
<organism evidence="7 8">
    <name type="scientific">Thalassiosira pseudonana</name>
    <name type="common">Marine diatom</name>
    <name type="synonym">Cyclotella nana</name>
    <dbReference type="NCBI Taxonomy" id="35128"/>
    <lineage>
        <taxon>Eukaryota</taxon>
        <taxon>Sar</taxon>
        <taxon>Stramenopiles</taxon>
        <taxon>Ochrophyta</taxon>
        <taxon>Bacillariophyta</taxon>
        <taxon>Coscinodiscophyceae</taxon>
        <taxon>Thalassiosirophycidae</taxon>
        <taxon>Thalassiosirales</taxon>
        <taxon>Thalassiosiraceae</taxon>
        <taxon>Thalassiosira</taxon>
    </lineage>
</organism>
<feature type="compositionally biased region" description="Polar residues" evidence="5">
    <location>
        <begin position="474"/>
        <end position="485"/>
    </location>
</feature>
<dbReference type="PROSITE" id="PS50089">
    <property type="entry name" value="ZF_RING_2"/>
    <property type="match status" value="1"/>
</dbReference>
<feature type="region of interest" description="Disordered" evidence="5">
    <location>
        <begin position="428"/>
        <end position="513"/>
    </location>
</feature>
<dbReference type="SMART" id="SM00184">
    <property type="entry name" value="RING"/>
    <property type="match status" value="1"/>
</dbReference>
<dbReference type="PANTHER" id="PTHR45969:SF69">
    <property type="entry name" value="FINGER DOMAIN PROTEIN, PUTATIVE (AFU_ORTHOLOGUE AFUA_3G12190)-RELATED"/>
    <property type="match status" value="1"/>
</dbReference>
<gene>
    <name evidence="7" type="ORF">THAPSDRAFT_22149</name>
</gene>
<reference evidence="7 8" key="2">
    <citation type="journal article" date="2008" name="Nature">
        <title>The Phaeodactylum genome reveals the evolutionary history of diatom genomes.</title>
        <authorList>
            <person name="Bowler C."/>
            <person name="Allen A.E."/>
            <person name="Badger J.H."/>
            <person name="Grimwood J."/>
            <person name="Jabbari K."/>
            <person name="Kuo A."/>
            <person name="Maheswari U."/>
            <person name="Martens C."/>
            <person name="Maumus F."/>
            <person name="Otillar R.P."/>
            <person name="Rayko E."/>
            <person name="Salamov A."/>
            <person name="Vandepoele K."/>
            <person name="Beszteri B."/>
            <person name="Gruber A."/>
            <person name="Heijde M."/>
            <person name="Katinka M."/>
            <person name="Mock T."/>
            <person name="Valentin K."/>
            <person name="Verret F."/>
            <person name="Berges J.A."/>
            <person name="Brownlee C."/>
            <person name="Cadoret J.P."/>
            <person name="Chiovitti A."/>
            <person name="Choi C.J."/>
            <person name="Coesel S."/>
            <person name="De Martino A."/>
            <person name="Detter J.C."/>
            <person name="Durkin C."/>
            <person name="Falciatore A."/>
            <person name="Fournet J."/>
            <person name="Haruta M."/>
            <person name="Huysman M.J."/>
            <person name="Jenkins B.D."/>
            <person name="Jiroutova K."/>
            <person name="Jorgensen R.E."/>
            <person name="Joubert Y."/>
            <person name="Kaplan A."/>
            <person name="Kroger N."/>
            <person name="Kroth P.G."/>
            <person name="La Roche J."/>
            <person name="Lindquist E."/>
            <person name="Lommer M."/>
            <person name="Martin-Jezequel V."/>
            <person name="Lopez P.J."/>
            <person name="Lucas S."/>
            <person name="Mangogna M."/>
            <person name="McGinnis K."/>
            <person name="Medlin L.K."/>
            <person name="Montsant A."/>
            <person name="Oudot-Le Secq M.P."/>
            <person name="Napoli C."/>
            <person name="Obornik M."/>
            <person name="Parker M.S."/>
            <person name="Petit J.L."/>
            <person name="Porcel B.M."/>
            <person name="Poulsen N."/>
            <person name="Robison M."/>
            <person name="Rychlewski L."/>
            <person name="Rynearson T.A."/>
            <person name="Schmutz J."/>
            <person name="Shapiro H."/>
            <person name="Siaut M."/>
            <person name="Stanley M."/>
            <person name="Sussman M.R."/>
            <person name="Taylor A.R."/>
            <person name="Vardi A."/>
            <person name="von Dassow P."/>
            <person name="Vyverman W."/>
            <person name="Willis A."/>
            <person name="Wyrwicz L.S."/>
            <person name="Rokhsar D.S."/>
            <person name="Weissenbach J."/>
            <person name="Armbrust E.V."/>
            <person name="Green B.R."/>
            <person name="Van de Peer Y."/>
            <person name="Grigoriev I.V."/>
        </authorList>
    </citation>
    <scope>NUCLEOTIDE SEQUENCE [LARGE SCALE GENOMIC DNA]</scope>
    <source>
        <strain evidence="7 8">CCMP1335</strain>
    </source>
</reference>
<dbReference type="KEGG" id="tps:THAPSDRAFT_22149"/>
<dbReference type="HOGENOM" id="CLU_417723_0_0_1"/>
<evidence type="ECO:0000256" key="2">
    <source>
        <dbReference type="ARBA" id="ARBA00022771"/>
    </source>
</evidence>
<protein>
    <recommendedName>
        <fullName evidence="6">RING-type domain-containing protein</fullName>
    </recommendedName>
</protein>
<evidence type="ECO:0000256" key="3">
    <source>
        <dbReference type="ARBA" id="ARBA00022833"/>
    </source>
</evidence>
<keyword evidence="8" id="KW-1185">Reference proteome</keyword>
<sequence>MGDGELHSFAGVVPRYPTTRREEMEDEGGQVDALGSNVDHILRGPDDEADRSPLHSLVATATSNRDRWTVLLWLNDSLDNLQHTSLWLDFGPRSVPTTHITSEMRVLVAIFALVYTTAVDASGFSKICPLSSSPAVELEYDAAGLFKVVVDEDGTNLLVVGGRDLSGDKRTVQVGKQSINGNRYTMLRGTEQKRLQNTSTKYMARHCPCDATGNVYCLLDGIRSSVPDTCGIPATENTFTISERPDDDSSPSESPAISCFELESQTVFVRNAWPVVVLWYGALFIFLLATENGKNARMFALNKLCPKLRINERLRAAAVRAANLADGPGRYLVRMRGMRVPGRLYRSSNPQEVTAEEEQEEATRRWIEQAEALGILNDREVAASSYGPRPQVEYVLKTRTFNAKKERARRASRRLKASVDGVESVGLCGVCNDDEQLPSTEENNNPTTPTKKSTSREPSTPETVASCDDRDDQSVSSEINESNDSTTEHMQDIGSPLCQSNEEVSRVEEDDQEEDETFDCTICLTEVSDGDCVGVLKCSHIFHVDCLHQWIKRRNVCPLCQVVEIATPRPVEVALQSLETDSSAVASGNTETENTDSNAAPWYLRPFFTTTSEISDNNASLHRTTSGSIMILPPPHRRMRDSNRYRQRRSDRRSDFW</sequence>
<evidence type="ECO:0000256" key="1">
    <source>
        <dbReference type="ARBA" id="ARBA00022723"/>
    </source>
</evidence>
<feature type="region of interest" description="Disordered" evidence="5">
    <location>
        <begin position="626"/>
        <end position="657"/>
    </location>
</feature>
<feature type="compositionally biased region" description="Low complexity" evidence="5">
    <location>
        <begin position="438"/>
        <end position="461"/>
    </location>
</feature>
<proteinExistence type="predicted"/>
<dbReference type="InterPro" id="IPR013083">
    <property type="entry name" value="Znf_RING/FYVE/PHD"/>
</dbReference>
<dbReference type="Pfam" id="PF13639">
    <property type="entry name" value="zf-RING_2"/>
    <property type="match status" value="1"/>
</dbReference>
<dbReference type="GeneID" id="7452599"/>
<evidence type="ECO:0000256" key="5">
    <source>
        <dbReference type="SAM" id="MobiDB-lite"/>
    </source>
</evidence>
<evidence type="ECO:0000256" key="4">
    <source>
        <dbReference type="PROSITE-ProRule" id="PRU00175"/>
    </source>
</evidence>
<dbReference type="GO" id="GO:0061630">
    <property type="term" value="F:ubiquitin protein ligase activity"/>
    <property type="evidence" value="ECO:0000318"/>
    <property type="project" value="GO_Central"/>
</dbReference>
<feature type="domain" description="RING-type" evidence="6">
    <location>
        <begin position="520"/>
        <end position="561"/>
    </location>
</feature>
<feature type="compositionally biased region" description="Basic residues" evidence="5">
    <location>
        <begin position="635"/>
        <end position="651"/>
    </location>
</feature>
<dbReference type="Proteomes" id="UP000001449">
    <property type="component" value="Chromosome 4"/>
</dbReference>
<dbReference type="Gene3D" id="3.30.40.10">
    <property type="entry name" value="Zinc/RING finger domain, C3HC4 (zinc finger)"/>
    <property type="match status" value="1"/>
</dbReference>
<evidence type="ECO:0000313" key="7">
    <source>
        <dbReference type="EMBL" id="EED93208.1"/>
    </source>
</evidence>
<dbReference type="STRING" id="35128.B8C1A8"/>
<dbReference type="InParanoid" id="B8C1A8"/>
<reference evidence="7 8" key="1">
    <citation type="journal article" date="2004" name="Science">
        <title>The genome of the diatom Thalassiosira pseudonana: ecology, evolution, and metabolism.</title>
        <authorList>
            <person name="Armbrust E.V."/>
            <person name="Berges J.A."/>
            <person name="Bowler C."/>
            <person name="Green B.R."/>
            <person name="Martinez D."/>
            <person name="Putnam N.H."/>
            <person name="Zhou S."/>
            <person name="Allen A.E."/>
            <person name="Apt K.E."/>
            <person name="Bechner M."/>
            <person name="Brzezinski M.A."/>
            <person name="Chaal B.K."/>
            <person name="Chiovitti A."/>
            <person name="Davis A.K."/>
            <person name="Demarest M.S."/>
            <person name="Detter J.C."/>
            <person name="Glavina T."/>
            <person name="Goodstein D."/>
            <person name="Hadi M.Z."/>
            <person name="Hellsten U."/>
            <person name="Hildebrand M."/>
            <person name="Jenkins B.D."/>
            <person name="Jurka J."/>
            <person name="Kapitonov V.V."/>
            <person name="Kroger N."/>
            <person name="Lau W.W."/>
            <person name="Lane T.W."/>
            <person name="Larimer F.W."/>
            <person name="Lippmeier J.C."/>
            <person name="Lucas S."/>
            <person name="Medina M."/>
            <person name="Montsant A."/>
            <person name="Obornik M."/>
            <person name="Parker M.S."/>
            <person name="Palenik B."/>
            <person name="Pazour G.J."/>
            <person name="Richardson P.M."/>
            <person name="Rynearson T.A."/>
            <person name="Saito M.A."/>
            <person name="Schwartz D.C."/>
            <person name="Thamatrakoln K."/>
            <person name="Valentin K."/>
            <person name="Vardi A."/>
            <person name="Wilkerson F.P."/>
            <person name="Rokhsar D.S."/>
        </authorList>
    </citation>
    <scope>NUCLEOTIDE SEQUENCE [LARGE SCALE GENOMIC DNA]</scope>
    <source>
        <strain evidence="7 8">CCMP1335</strain>
    </source>
</reference>
<accession>B8C1A8</accession>
<dbReference type="EMBL" id="CM000641">
    <property type="protein sequence ID" value="EED93208.1"/>
    <property type="molecule type" value="Genomic_DNA"/>
</dbReference>
<keyword evidence="3" id="KW-0862">Zinc</keyword>
<dbReference type="GO" id="GO:0008270">
    <property type="term" value="F:zinc ion binding"/>
    <property type="evidence" value="ECO:0007669"/>
    <property type="project" value="UniProtKB-KW"/>
</dbReference>
<dbReference type="SUPFAM" id="SSF57850">
    <property type="entry name" value="RING/U-box"/>
    <property type="match status" value="1"/>
</dbReference>
<dbReference type="eggNOG" id="KOG0800">
    <property type="taxonomic scope" value="Eukaryota"/>
</dbReference>
<keyword evidence="1" id="KW-0479">Metal-binding</keyword>
<dbReference type="AlphaFoldDB" id="B8C1A8"/>
<name>B8C1A8_THAPS</name>
<dbReference type="PANTHER" id="PTHR45969">
    <property type="entry name" value="RING ZINC FINGER PROTEIN-RELATED"/>
    <property type="match status" value="1"/>
</dbReference>
<evidence type="ECO:0000259" key="6">
    <source>
        <dbReference type="PROSITE" id="PS50089"/>
    </source>
</evidence>
<evidence type="ECO:0000313" key="8">
    <source>
        <dbReference type="Proteomes" id="UP000001449"/>
    </source>
</evidence>
<keyword evidence="2 4" id="KW-0863">Zinc-finger</keyword>
<dbReference type="PaxDb" id="35128-Thaps22149"/>
<dbReference type="InterPro" id="IPR001841">
    <property type="entry name" value="Znf_RING"/>
</dbReference>